<evidence type="ECO:0000256" key="4">
    <source>
        <dbReference type="ARBA" id="ARBA00022989"/>
    </source>
</evidence>
<gene>
    <name evidence="7" type="ORF">SAMN04488519_106278</name>
</gene>
<evidence type="ECO:0000313" key="7">
    <source>
        <dbReference type="EMBL" id="SFO43031.1"/>
    </source>
</evidence>
<dbReference type="EMBL" id="FOVW01000006">
    <property type="protein sequence ID" value="SFO43031.1"/>
    <property type="molecule type" value="Genomic_DNA"/>
</dbReference>
<dbReference type="NCBIfam" id="NF037997">
    <property type="entry name" value="Na_Pi_symport"/>
    <property type="match status" value="1"/>
</dbReference>
<accession>A0A1I5H5B5</accession>
<name>A0A1I5H5B5_9BACT</name>
<keyword evidence="2" id="KW-1003">Cell membrane</keyword>
<protein>
    <submittedName>
        <fullName evidence="7">Phosphate:Na+ symporter</fullName>
    </submittedName>
</protein>
<dbReference type="PANTHER" id="PTHR10010:SF46">
    <property type="entry name" value="SODIUM-DEPENDENT PHOSPHATE TRANSPORT PROTEIN 2B"/>
    <property type="match status" value="1"/>
</dbReference>
<evidence type="ECO:0000256" key="2">
    <source>
        <dbReference type="ARBA" id="ARBA00022475"/>
    </source>
</evidence>
<reference evidence="8" key="1">
    <citation type="submission" date="2016-10" db="EMBL/GenBank/DDBJ databases">
        <authorList>
            <person name="Varghese N."/>
            <person name="Submissions S."/>
        </authorList>
    </citation>
    <scope>NUCLEOTIDE SEQUENCE [LARGE SCALE GENOMIC DNA]</scope>
    <source>
        <strain evidence="8">DSM 15282</strain>
    </source>
</reference>
<feature type="transmembrane region" description="Helical" evidence="6">
    <location>
        <begin position="214"/>
        <end position="234"/>
    </location>
</feature>
<sequence length="549" mass="61686">MENLNYWEFIAGLGIFLLGMHQMESGLKELAGKSFRTLLQKFTNKSWKGILTGTFITSILQSSSLVTLMVLAFLGAGLISLQNSIGVILGANLGTTVTAWIVATLGFKISISSFSLPFIGIGALFYQFFSKRIYLKNFGLLLLGFGFLFFGIDLMKTSIELLAQKMELSQFAEVRLIFFLGLGIVLTALIQSSSASLVILLSALNSDVITLDQAAAATVGANIGTTITVIMGAIGGTPDKKRLASVHFIFNFCTGILIFPFIPYFITVLENSRIGGDHLILLVVFNTLMNLAGIIIFFPFLGFLRSWINQRFKTKKISLTSFIHNVDTSVPEAAIKAVEKELDSVFDRTKFFIKETLGIEAKAGEHESIWQKVLGRSFELIHVYNEIKEIEDEITEYHIKIQSEPISEVEARHLSSLMESLRSMVYSAKAMKGITQNIKELESAERNLPKKFLLRIQDHAKVLFEQIEKLRLEEKENREVPQWLQQLQYQDQIFMEDLYKEAKSHQTDIPFSTLSNVGNEYCRSLYSLGVAVLHWQHPKTESSNLDQPK</sequence>
<keyword evidence="3 6" id="KW-0812">Transmembrane</keyword>
<dbReference type="AlphaFoldDB" id="A0A1I5H5B5"/>
<dbReference type="RefSeq" id="WP_091654220.1">
    <property type="nucleotide sequence ID" value="NZ_FOVW01000006.1"/>
</dbReference>
<dbReference type="InterPro" id="IPR003841">
    <property type="entry name" value="Na/Pi_transpt"/>
</dbReference>
<keyword evidence="5 6" id="KW-0472">Membrane</keyword>
<dbReference type="STRING" id="226506.SAMN04488519_106278"/>
<evidence type="ECO:0000313" key="8">
    <source>
        <dbReference type="Proteomes" id="UP000199564"/>
    </source>
</evidence>
<dbReference type="Proteomes" id="UP000199564">
    <property type="component" value="Unassembled WGS sequence"/>
</dbReference>
<feature type="transmembrane region" description="Helical" evidence="6">
    <location>
        <begin position="246"/>
        <end position="266"/>
    </location>
</feature>
<dbReference type="PANTHER" id="PTHR10010">
    <property type="entry name" value="SOLUTE CARRIER FAMILY 34 SODIUM PHOSPHATE , MEMBER 2-RELATED"/>
    <property type="match status" value="1"/>
</dbReference>
<dbReference type="Pfam" id="PF02690">
    <property type="entry name" value="Na_Pi_cotrans"/>
    <property type="match status" value="2"/>
</dbReference>
<dbReference type="GO" id="GO:0005886">
    <property type="term" value="C:plasma membrane"/>
    <property type="evidence" value="ECO:0007669"/>
    <property type="project" value="UniProtKB-SubCell"/>
</dbReference>
<evidence type="ECO:0000256" key="3">
    <source>
        <dbReference type="ARBA" id="ARBA00022692"/>
    </source>
</evidence>
<feature type="transmembrane region" description="Helical" evidence="6">
    <location>
        <begin position="278"/>
        <end position="304"/>
    </location>
</feature>
<feature type="transmembrane region" description="Helical" evidence="6">
    <location>
        <begin position="50"/>
        <end position="79"/>
    </location>
</feature>
<evidence type="ECO:0000256" key="6">
    <source>
        <dbReference type="SAM" id="Phobius"/>
    </source>
</evidence>
<evidence type="ECO:0000256" key="1">
    <source>
        <dbReference type="ARBA" id="ARBA00004651"/>
    </source>
</evidence>
<feature type="transmembrane region" description="Helical" evidence="6">
    <location>
        <begin position="85"/>
        <end position="102"/>
    </location>
</feature>
<keyword evidence="4 6" id="KW-1133">Transmembrane helix</keyword>
<feature type="transmembrane region" description="Helical" evidence="6">
    <location>
        <begin position="135"/>
        <end position="155"/>
    </location>
</feature>
<keyword evidence="8" id="KW-1185">Reference proteome</keyword>
<feature type="transmembrane region" description="Helical" evidence="6">
    <location>
        <begin position="109"/>
        <end position="129"/>
    </location>
</feature>
<organism evidence="7 8">
    <name type="scientific">Algoriphagus ornithinivorans</name>
    <dbReference type="NCBI Taxonomy" id="226506"/>
    <lineage>
        <taxon>Bacteria</taxon>
        <taxon>Pseudomonadati</taxon>
        <taxon>Bacteroidota</taxon>
        <taxon>Cytophagia</taxon>
        <taxon>Cytophagales</taxon>
        <taxon>Cyclobacteriaceae</taxon>
        <taxon>Algoriphagus</taxon>
    </lineage>
</organism>
<dbReference type="GO" id="GO:0005436">
    <property type="term" value="F:sodium:phosphate symporter activity"/>
    <property type="evidence" value="ECO:0007669"/>
    <property type="project" value="InterPro"/>
</dbReference>
<proteinExistence type="predicted"/>
<dbReference type="GO" id="GO:0044341">
    <property type="term" value="P:sodium-dependent phosphate transport"/>
    <property type="evidence" value="ECO:0007669"/>
    <property type="project" value="InterPro"/>
</dbReference>
<feature type="transmembrane region" description="Helical" evidence="6">
    <location>
        <begin position="176"/>
        <end position="202"/>
    </location>
</feature>
<comment type="subcellular location">
    <subcellularLocation>
        <location evidence="1">Cell membrane</location>
        <topology evidence="1">Multi-pass membrane protein</topology>
    </subcellularLocation>
</comment>
<evidence type="ECO:0000256" key="5">
    <source>
        <dbReference type="ARBA" id="ARBA00023136"/>
    </source>
</evidence>